<evidence type="ECO:0000256" key="1">
    <source>
        <dbReference type="SAM" id="MobiDB-lite"/>
    </source>
</evidence>
<feature type="compositionally biased region" description="Polar residues" evidence="1">
    <location>
        <begin position="162"/>
        <end position="171"/>
    </location>
</feature>
<keyword evidence="2" id="KW-1185">Reference proteome</keyword>
<dbReference type="GeneID" id="100647771"/>
<feature type="compositionally biased region" description="Low complexity" evidence="1">
    <location>
        <begin position="172"/>
        <end position="184"/>
    </location>
</feature>
<dbReference type="RefSeq" id="XP_048261873.1">
    <property type="nucleotide sequence ID" value="XM_048405916.1"/>
</dbReference>
<dbReference type="OrthoDB" id="20960at2759"/>
<proteinExistence type="predicted"/>
<protein>
    <submittedName>
        <fullName evidence="3">Uncharacterized protein LOC100647771 isoform X1</fullName>
    </submittedName>
</protein>
<evidence type="ECO:0000313" key="3">
    <source>
        <dbReference type="RefSeq" id="XP_048261873.1"/>
    </source>
</evidence>
<name>A0A9C6W361_BOMTE</name>
<dbReference type="AlphaFoldDB" id="A0A9C6W361"/>
<feature type="region of interest" description="Disordered" evidence="1">
    <location>
        <begin position="162"/>
        <end position="184"/>
    </location>
</feature>
<accession>A0A9C6W361</accession>
<gene>
    <name evidence="3" type="primary">LOC100647771</name>
</gene>
<dbReference type="CTD" id="7494"/>
<reference evidence="3" key="1">
    <citation type="submission" date="2025-08" db="UniProtKB">
        <authorList>
            <consortium name="RefSeq"/>
        </authorList>
    </citation>
    <scope>IDENTIFICATION</scope>
</reference>
<organism evidence="2 3">
    <name type="scientific">Bombus terrestris</name>
    <name type="common">Buff-tailed bumblebee</name>
    <name type="synonym">Apis terrestris</name>
    <dbReference type="NCBI Taxonomy" id="30195"/>
    <lineage>
        <taxon>Eukaryota</taxon>
        <taxon>Metazoa</taxon>
        <taxon>Ecdysozoa</taxon>
        <taxon>Arthropoda</taxon>
        <taxon>Hexapoda</taxon>
        <taxon>Insecta</taxon>
        <taxon>Pterygota</taxon>
        <taxon>Neoptera</taxon>
        <taxon>Endopterygota</taxon>
        <taxon>Hymenoptera</taxon>
        <taxon>Apocrita</taxon>
        <taxon>Aculeata</taxon>
        <taxon>Apoidea</taxon>
        <taxon>Anthophila</taxon>
        <taxon>Apidae</taxon>
        <taxon>Bombus</taxon>
        <taxon>Bombus</taxon>
    </lineage>
</organism>
<dbReference type="Proteomes" id="UP000835206">
    <property type="component" value="Chromosome 5"/>
</dbReference>
<evidence type="ECO:0000313" key="2">
    <source>
        <dbReference type="Proteomes" id="UP000835206"/>
    </source>
</evidence>
<sequence length="339" mass="37718">MFDVKITKRNISHRNEKIEEGKRDQERGRICLFYVPESCQLCCVLAGIYSVPHSPSAAGWNNTAGIVADANPRSNNSPEDTDHLPPLEELFGDFQGDDYIERLEELAESLLREVTAEVEANPHRTNEQVPVKENSTEKCHYSKRMVGQTSKDVETNGTCRSMNTHQPWHSVSSTASTPYTTNTTAPASIKSEVEVKQEVETQDLDTIYGTYDEATNSVMIIYPGDESNVNIQECVQEVVTDGICTDGVCSNEDSTCITPNYYSNQLSPCYTNTDSMSPASIHSEDVDINYTHTKLDSNASDYGYESHGSPNSDIRLEKSNIGLSDLWHESFSELFPTLA</sequence>